<dbReference type="SUPFAM" id="SSF55781">
    <property type="entry name" value="GAF domain-like"/>
    <property type="match status" value="1"/>
</dbReference>
<proteinExistence type="predicted"/>
<dbReference type="Proteomes" id="UP000094243">
    <property type="component" value="Unassembled WGS sequence"/>
</dbReference>
<evidence type="ECO:0000256" key="1">
    <source>
        <dbReference type="ARBA" id="ARBA00022798"/>
    </source>
</evidence>
<comment type="function">
    <text evidence="5">May be an activator protein for the gylABX operon.</text>
</comment>
<dbReference type="EMBL" id="MIGZ01000002">
    <property type="protein sequence ID" value="ODQ96520.1"/>
    <property type="molecule type" value="Genomic_DNA"/>
</dbReference>
<dbReference type="FunFam" id="1.10.10.10:FF:000056">
    <property type="entry name" value="IclR family transcriptional regulator"/>
    <property type="match status" value="1"/>
</dbReference>
<dbReference type="Pfam" id="PF01614">
    <property type="entry name" value="IclR_C"/>
    <property type="match status" value="1"/>
</dbReference>
<keyword evidence="10" id="KW-1185">Reference proteome</keyword>
<dbReference type="PANTHER" id="PTHR30136:SF24">
    <property type="entry name" value="HTH-TYPE TRANSCRIPTIONAL REPRESSOR ALLR"/>
    <property type="match status" value="1"/>
</dbReference>
<dbReference type="AlphaFoldDB" id="A0A1E3S331"/>
<dbReference type="GO" id="GO:0003700">
    <property type="term" value="F:DNA-binding transcription factor activity"/>
    <property type="evidence" value="ECO:0007669"/>
    <property type="project" value="TreeGrafter"/>
</dbReference>
<dbReference type="Gene3D" id="3.30.450.40">
    <property type="match status" value="1"/>
</dbReference>
<keyword evidence="2" id="KW-0805">Transcription regulation</keyword>
<evidence type="ECO:0000256" key="2">
    <source>
        <dbReference type="ARBA" id="ARBA00023015"/>
    </source>
</evidence>
<evidence type="ECO:0000313" key="9">
    <source>
        <dbReference type="EMBL" id="ODQ96520.1"/>
    </source>
</evidence>
<dbReference type="SUPFAM" id="SSF46785">
    <property type="entry name" value="Winged helix' DNA-binding domain"/>
    <property type="match status" value="1"/>
</dbReference>
<reference evidence="10" key="1">
    <citation type="submission" date="2016-09" db="EMBL/GenBank/DDBJ databases">
        <authorList>
            <person name="Greninger A.L."/>
            <person name="Jerome K.R."/>
            <person name="Mcnair B."/>
            <person name="Wallis C."/>
            <person name="Fang F."/>
        </authorList>
    </citation>
    <scope>NUCLEOTIDE SEQUENCE [LARGE SCALE GENOMIC DNA]</scope>
    <source>
        <strain evidence="10">M7</strain>
    </source>
</reference>
<dbReference type="PROSITE" id="PS51077">
    <property type="entry name" value="HTH_ICLR"/>
    <property type="match status" value="1"/>
</dbReference>
<organism evidence="9 10">
    <name type="scientific">Mycolicibacterium holsaticum</name>
    <dbReference type="NCBI Taxonomy" id="152142"/>
    <lineage>
        <taxon>Bacteria</taxon>
        <taxon>Bacillati</taxon>
        <taxon>Actinomycetota</taxon>
        <taxon>Actinomycetes</taxon>
        <taxon>Mycobacteriales</taxon>
        <taxon>Mycobacteriaceae</taxon>
        <taxon>Mycolicibacterium</taxon>
    </lineage>
</organism>
<evidence type="ECO:0000256" key="6">
    <source>
        <dbReference type="ARBA" id="ARBA00070406"/>
    </source>
</evidence>
<evidence type="ECO:0000256" key="3">
    <source>
        <dbReference type="ARBA" id="ARBA00023125"/>
    </source>
</evidence>
<protein>
    <recommendedName>
        <fullName evidence="6">Glycerol operon regulatory protein</fullName>
    </recommendedName>
</protein>
<dbReference type="PROSITE" id="PS51078">
    <property type="entry name" value="ICLR_ED"/>
    <property type="match status" value="1"/>
</dbReference>
<dbReference type="GO" id="GO:0006071">
    <property type="term" value="P:glycerol metabolic process"/>
    <property type="evidence" value="ECO:0007669"/>
    <property type="project" value="UniProtKB-KW"/>
</dbReference>
<dbReference type="Pfam" id="PF09339">
    <property type="entry name" value="HTH_IclR"/>
    <property type="match status" value="1"/>
</dbReference>
<accession>A0A1E3S331</accession>
<dbReference type="Gene3D" id="1.10.10.10">
    <property type="entry name" value="Winged helix-like DNA-binding domain superfamily/Winged helix DNA-binding domain"/>
    <property type="match status" value="1"/>
</dbReference>
<feature type="domain" description="HTH iclR-type" evidence="7">
    <location>
        <begin position="9"/>
        <end position="69"/>
    </location>
</feature>
<dbReference type="InterPro" id="IPR029016">
    <property type="entry name" value="GAF-like_dom_sf"/>
</dbReference>
<keyword evidence="1" id="KW-0319">Glycerol metabolism</keyword>
<evidence type="ECO:0000256" key="4">
    <source>
        <dbReference type="ARBA" id="ARBA00023163"/>
    </source>
</evidence>
<evidence type="ECO:0000259" key="8">
    <source>
        <dbReference type="PROSITE" id="PS51078"/>
    </source>
</evidence>
<dbReference type="GO" id="GO:0045892">
    <property type="term" value="P:negative regulation of DNA-templated transcription"/>
    <property type="evidence" value="ECO:0007669"/>
    <property type="project" value="TreeGrafter"/>
</dbReference>
<dbReference type="PANTHER" id="PTHR30136">
    <property type="entry name" value="HELIX-TURN-HELIX TRANSCRIPTIONAL REGULATOR, ICLR FAMILY"/>
    <property type="match status" value="1"/>
</dbReference>
<dbReference type="InterPro" id="IPR050707">
    <property type="entry name" value="HTH_MetabolicPath_Reg"/>
</dbReference>
<feature type="domain" description="IclR-ED" evidence="8">
    <location>
        <begin position="70"/>
        <end position="255"/>
    </location>
</feature>
<dbReference type="InterPro" id="IPR014757">
    <property type="entry name" value="Tscrpt_reg_IclR_C"/>
</dbReference>
<dbReference type="InterPro" id="IPR036390">
    <property type="entry name" value="WH_DNA-bd_sf"/>
</dbReference>
<evidence type="ECO:0000256" key="5">
    <source>
        <dbReference type="ARBA" id="ARBA00058938"/>
    </source>
</evidence>
<evidence type="ECO:0000259" key="7">
    <source>
        <dbReference type="PROSITE" id="PS51077"/>
    </source>
</evidence>
<dbReference type="InterPro" id="IPR005471">
    <property type="entry name" value="Tscrpt_reg_IclR_N"/>
</dbReference>
<keyword evidence="3" id="KW-0238">DNA-binding</keyword>
<dbReference type="SMART" id="SM00346">
    <property type="entry name" value="HTH_ICLR"/>
    <property type="match status" value="1"/>
</dbReference>
<evidence type="ECO:0000313" key="10">
    <source>
        <dbReference type="Proteomes" id="UP000094243"/>
    </source>
</evidence>
<comment type="caution">
    <text evidence="9">The sequence shown here is derived from an EMBL/GenBank/DDBJ whole genome shotgun (WGS) entry which is preliminary data.</text>
</comment>
<dbReference type="InterPro" id="IPR036388">
    <property type="entry name" value="WH-like_DNA-bd_sf"/>
</dbReference>
<keyword evidence="4" id="KW-0804">Transcription</keyword>
<name>A0A1E3S331_9MYCO</name>
<gene>
    <name evidence="9" type="ORF">BHQ17_00490</name>
</gene>
<dbReference type="GO" id="GO:0003677">
    <property type="term" value="F:DNA binding"/>
    <property type="evidence" value="ECO:0007669"/>
    <property type="project" value="UniProtKB-KW"/>
</dbReference>
<sequence>MDCLSTAQSSSSSRALALLDAFAGPRSVLGVSELAAGADLPKSTAHRLLSILVKQNYVKRIGDRYALSEHAFEIGNLVAACRPGGLRETAVPFMVELAQQTHETVHLAVLHNGSVLYLEKLFQHYATPCPTAVGSRRPAHCTALGKALLAHSPDEAMDQVISGTLQRFTHRTIVNPDLLGRDLARARNDGVAVEIEEFRPGLVCVAAPIMHRRDNTPIGALSITSSVPRLKLRRFASLLNEASAALGSRLTSASL</sequence>